<dbReference type="PROSITE" id="PS50007">
    <property type="entry name" value="PIPLC_X_DOMAIN"/>
    <property type="match status" value="1"/>
</dbReference>
<dbReference type="AlphaFoldDB" id="A0A6C0HQY2"/>
<dbReference type="Gene3D" id="3.20.20.190">
    <property type="entry name" value="Phosphatidylinositol (PI) phosphodiesterase"/>
    <property type="match status" value="1"/>
</dbReference>
<protein>
    <recommendedName>
        <fullName evidence="1">phosphoinositide phospholipase C</fullName>
        <ecNumber evidence="1">3.1.4.11</ecNumber>
    </recommendedName>
</protein>
<evidence type="ECO:0000256" key="5">
    <source>
        <dbReference type="SAM" id="Phobius"/>
    </source>
</evidence>
<reference evidence="7" key="1">
    <citation type="journal article" date="2020" name="Nature">
        <title>Giant virus diversity and host interactions through global metagenomics.</title>
        <authorList>
            <person name="Schulz F."/>
            <person name="Roux S."/>
            <person name="Paez-Espino D."/>
            <person name="Jungbluth S."/>
            <person name="Walsh D.A."/>
            <person name="Denef V.J."/>
            <person name="McMahon K.D."/>
            <person name="Konstantinidis K.T."/>
            <person name="Eloe-Fadrosh E.A."/>
            <person name="Kyrpides N.C."/>
            <person name="Woyke T."/>
        </authorList>
    </citation>
    <scope>NUCLEOTIDE SEQUENCE</scope>
    <source>
        <strain evidence="7">GVMAG-M-3300023184-167</strain>
    </source>
</reference>
<dbReference type="GO" id="GO:0004435">
    <property type="term" value="F:phosphatidylinositol-4,5-bisphosphate phospholipase C activity"/>
    <property type="evidence" value="ECO:0007669"/>
    <property type="project" value="UniProtKB-EC"/>
</dbReference>
<keyword evidence="5" id="KW-0472">Membrane</keyword>
<keyword evidence="5" id="KW-1133">Transmembrane helix</keyword>
<evidence type="ECO:0000259" key="6">
    <source>
        <dbReference type="SMART" id="SM00148"/>
    </source>
</evidence>
<feature type="transmembrane region" description="Helical" evidence="5">
    <location>
        <begin position="20"/>
        <end position="43"/>
    </location>
</feature>
<dbReference type="Pfam" id="PF00388">
    <property type="entry name" value="PI-PLC-X"/>
    <property type="match status" value="1"/>
</dbReference>
<evidence type="ECO:0000256" key="4">
    <source>
        <dbReference type="ARBA" id="ARBA00023098"/>
    </source>
</evidence>
<dbReference type="EC" id="3.1.4.11" evidence="1"/>
<organism evidence="7">
    <name type="scientific">viral metagenome</name>
    <dbReference type="NCBI Taxonomy" id="1070528"/>
    <lineage>
        <taxon>unclassified sequences</taxon>
        <taxon>metagenomes</taxon>
        <taxon>organismal metagenomes</taxon>
    </lineage>
</organism>
<dbReference type="InterPro" id="IPR000909">
    <property type="entry name" value="PLipase_C_PInositol-sp_X_dom"/>
</dbReference>
<dbReference type="GO" id="GO:0048015">
    <property type="term" value="P:phosphatidylinositol-mediated signaling"/>
    <property type="evidence" value="ECO:0007669"/>
    <property type="project" value="TreeGrafter"/>
</dbReference>
<accession>A0A6C0HQY2</accession>
<dbReference type="GO" id="GO:0016042">
    <property type="term" value="P:lipid catabolic process"/>
    <property type="evidence" value="ECO:0007669"/>
    <property type="project" value="UniProtKB-KW"/>
</dbReference>
<keyword evidence="4" id="KW-0443">Lipid metabolism</keyword>
<dbReference type="PANTHER" id="PTHR10336">
    <property type="entry name" value="PHOSPHOINOSITIDE-SPECIFIC PHOSPHOLIPASE C FAMILY PROTEIN"/>
    <property type="match status" value="1"/>
</dbReference>
<feature type="domain" description="Phosphatidylinositol-specific phospholipase C X" evidence="6">
    <location>
        <begin position="72"/>
        <end position="233"/>
    </location>
</feature>
<evidence type="ECO:0000256" key="3">
    <source>
        <dbReference type="ARBA" id="ARBA00022963"/>
    </source>
</evidence>
<dbReference type="SMART" id="SM00148">
    <property type="entry name" value="PLCXc"/>
    <property type="match status" value="1"/>
</dbReference>
<proteinExistence type="predicted"/>
<sequence>MEGVNKLTSNIASYFTQDTIGNSMTVFILLLSAIGIIVFIIGYRALKNKLFVQCDKINNVPPKNLLPITNSDIYNYPVNFYYIKSSYNSCSVGSYVADYVSLCILEKIISQGVRCFDFEIFNINDVAVISTSLVSDTRIKETLNYVLFSDAMMTITNQAFNSLNCSNYTDPVFISLRMKTNSEIVYNNIANILAEYQNKYLLDPNQSYTQNNNNFCSKTILKTLMNKIVIMVSSPATILESSNLKQYVNVLTGPSTVSFKYETFLSVNTDSKTDTITYAKEKTIFVTPNIQNGDPENPDPIVCLGLGIQFIGMSYQKIGDGNLDAYQGFFDKYKNAFIMKNSDLLPHKTIVSVTVPDESADPHQCNKIMMGDKVVGEFGSGCAE</sequence>
<dbReference type="PANTHER" id="PTHR10336:SF36">
    <property type="entry name" value="1-PHOSPHATIDYLINOSITOL 4,5-BISPHOSPHATE PHOSPHODIESTERASE BETA-4"/>
    <property type="match status" value="1"/>
</dbReference>
<keyword evidence="5" id="KW-0812">Transmembrane</keyword>
<evidence type="ECO:0000256" key="2">
    <source>
        <dbReference type="ARBA" id="ARBA00022801"/>
    </source>
</evidence>
<dbReference type="SUPFAM" id="SSF51695">
    <property type="entry name" value="PLC-like phosphodiesterases"/>
    <property type="match status" value="1"/>
</dbReference>
<keyword evidence="3" id="KW-0442">Lipid degradation</keyword>
<dbReference type="InterPro" id="IPR001192">
    <property type="entry name" value="PI-PLC_fam"/>
</dbReference>
<dbReference type="InterPro" id="IPR017946">
    <property type="entry name" value="PLC-like_Pdiesterase_TIM-brl"/>
</dbReference>
<dbReference type="EMBL" id="MN740006">
    <property type="protein sequence ID" value="QHT83101.1"/>
    <property type="molecule type" value="Genomic_DNA"/>
</dbReference>
<name>A0A6C0HQY2_9ZZZZ</name>
<keyword evidence="2" id="KW-0378">Hydrolase</keyword>
<dbReference type="GO" id="GO:0051209">
    <property type="term" value="P:release of sequestered calcium ion into cytosol"/>
    <property type="evidence" value="ECO:0007669"/>
    <property type="project" value="TreeGrafter"/>
</dbReference>
<evidence type="ECO:0000256" key="1">
    <source>
        <dbReference type="ARBA" id="ARBA00012368"/>
    </source>
</evidence>
<evidence type="ECO:0000313" key="7">
    <source>
        <dbReference type="EMBL" id="QHT83101.1"/>
    </source>
</evidence>